<proteinExistence type="predicted"/>
<reference evidence="2" key="1">
    <citation type="journal article" date="2019" name="Int. J. Syst. Evol. Microbiol.">
        <title>The Global Catalogue of Microorganisms (GCM) 10K type strain sequencing project: providing services to taxonomists for standard genome sequencing and annotation.</title>
        <authorList>
            <consortium name="The Broad Institute Genomics Platform"/>
            <consortium name="The Broad Institute Genome Sequencing Center for Infectious Disease"/>
            <person name="Wu L."/>
            <person name="Ma J."/>
        </authorList>
    </citation>
    <scope>NUCLEOTIDE SEQUENCE [LARGE SCALE GENOMIC DNA]</scope>
    <source>
        <strain evidence="2">KCTC 42195</strain>
    </source>
</reference>
<keyword evidence="2" id="KW-1185">Reference proteome</keyword>
<evidence type="ECO:0000313" key="1">
    <source>
        <dbReference type="EMBL" id="MFC3625723.1"/>
    </source>
</evidence>
<comment type="caution">
    <text evidence="1">The sequence shown here is derived from an EMBL/GenBank/DDBJ whole genome shotgun (WGS) entry which is preliminary data.</text>
</comment>
<gene>
    <name evidence="1" type="ORF">ACFOKJ_06115</name>
</gene>
<organism evidence="1 2">
    <name type="scientific">Vogesella amnigena</name>
    <dbReference type="NCBI Taxonomy" id="1507449"/>
    <lineage>
        <taxon>Bacteria</taxon>
        <taxon>Pseudomonadati</taxon>
        <taxon>Pseudomonadota</taxon>
        <taxon>Betaproteobacteria</taxon>
        <taxon>Neisseriales</taxon>
        <taxon>Chromobacteriaceae</taxon>
        <taxon>Vogesella</taxon>
    </lineage>
</organism>
<evidence type="ECO:0000313" key="2">
    <source>
        <dbReference type="Proteomes" id="UP001595636"/>
    </source>
</evidence>
<dbReference type="RefSeq" id="WP_390277524.1">
    <property type="nucleotide sequence ID" value="NZ_JBHRYH010000012.1"/>
</dbReference>
<dbReference type="Proteomes" id="UP001595636">
    <property type="component" value="Unassembled WGS sequence"/>
</dbReference>
<accession>A0ABV7TSI8</accession>
<protein>
    <submittedName>
        <fullName evidence="1">Uncharacterized protein</fullName>
    </submittedName>
</protein>
<sequence>MSDFTPVLPDPRQYPESSPSNMLIHHAELIAKAVSEDERELWRNNLRASLVELLEREELLSLSVALAMVTSQQIYQILWDALRDAAERPESGRHAVIFAVPVVLVIGSKSKATLPERIADVDGLNAIFREHGVFAAGAEVFLSGKLLHPDAVVGISSAQIYRYTRQLADAARGLPLELQPAAITAKDEGVFLRYLLGVAIREEGAEPPVKLGGSVGAWGVPLMKFLGEELKTDGVTLFPIPRVPMPLMQAIVAANQARLEVALQVFASTQIRKLRDQGEEPVAIVSAHDNGELHFTVSATGNEKDWGGFVWPLAAQDVVAQIETSFRMLMAECQVSDVRVVPQLQPEQQNGIPLFFTADDWPVQRTLQ</sequence>
<name>A0ABV7TSI8_9NEIS</name>
<dbReference type="EMBL" id="JBHRYH010000012">
    <property type="protein sequence ID" value="MFC3625723.1"/>
    <property type="molecule type" value="Genomic_DNA"/>
</dbReference>